<gene>
    <name evidence="5" type="primary">WEX_1</name>
    <name evidence="5" type="ORF">Hypma_001491</name>
</gene>
<dbReference type="EMBL" id="LUEZ02000012">
    <property type="protein sequence ID" value="RDB28236.1"/>
    <property type="molecule type" value="Genomic_DNA"/>
</dbReference>
<evidence type="ECO:0000256" key="2">
    <source>
        <dbReference type="ARBA" id="ARBA00022801"/>
    </source>
</evidence>
<evidence type="ECO:0000259" key="4">
    <source>
        <dbReference type="SMART" id="SM00474"/>
    </source>
</evidence>
<dbReference type="SUPFAM" id="SSF53098">
    <property type="entry name" value="Ribonuclease H-like"/>
    <property type="match status" value="1"/>
</dbReference>
<evidence type="ECO:0000256" key="1">
    <source>
        <dbReference type="ARBA" id="ARBA00022722"/>
    </source>
</evidence>
<dbReference type="Gene3D" id="3.30.420.10">
    <property type="entry name" value="Ribonuclease H-like superfamily/Ribonuclease H"/>
    <property type="match status" value="1"/>
</dbReference>
<dbReference type="AlphaFoldDB" id="A0A369KBB6"/>
<accession>A0A369KBB6</accession>
<reference evidence="5" key="1">
    <citation type="submission" date="2018-04" db="EMBL/GenBank/DDBJ databases">
        <title>Whole genome sequencing of Hypsizygus marmoreus.</title>
        <authorList>
            <person name="Choi I.-G."/>
            <person name="Min B."/>
            <person name="Kim J.-G."/>
            <person name="Kim S."/>
            <person name="Oh Y.-L."/>
            <person name="Kong W.-S."/>
            <person name="Park H."/>
            <person name="Jeong J."/>
            <person name="Song E.-S."/>
        </authorList>
    </citation>
    <scope>NUCLEOTIDE SEQUENCE [LARGE SCALE GENOMIC DNA]</scope>
    <source>
        <strain evidence="5">51987-8</strain>
    </source>
</reference>
<dbReference type="PANTHER" id="PTHR13620:SF104">
    <property type="entry name" value="EXONUCLEASE 3'-5' DOMAIN-CONTAINING PROTEIN 2"/>
    <property type="match status" value="1"/>
</dbReference>
<dbReference type="GO" id="GO:0005634">
    <property type="term" value="C:nucleus"/>
    <property type="evidence" value="ECO:0007669"/>
    <property type="project" value="TreeGrafter"/>
</dbReference>
<protein>
    <submittedName>
        <fullName evidence="5">Werner Syndrome-like exonuclease</fullName>
    </submittedName>
</protein>
<keyword evidence="1" id="KW-0540">Nuclease</keyword>
<sequence length="555" mass="61424">MSPAVHESVSFVSRYLSSPTRRTSARMPFINSPKKRQNTTVARSSKVLSALDAMELRQEEEETDSEIEVFGPFPVPEKAASKRTGMGSRESQARSDATSKSKLKSLHPLFMQKSTPPVSNDSSAIKKGKKSASPAEYVLSIDAMAEMMSPDTITTHISMDAVITTSKLKGTLKGKDKEVQAKPDTTLPKYTYKDYDNPKPYLVFTKDESEADDLVAGLKHGPMALDLEWRVFFSRSGQSQSTKLVERRTAVVQVADTRGVMLVVQVYGMERFPKKLQALIEDPTIPKLGVNILSDGKKLFRDHGILAKNLVELGAVARVADPMGAKWKRKIVSLAKLVEQYCGKILEKGHERTGNWEGDLGERQLEYAANDVHSSIMIYTRLLEIAKERAIILGDSSTIFSSNVEVLAEASPVSRSSSTSTSSTVTGTETQTADSLEFPTDIANIPFDNVAPPPQMRPQHLRAYRYWHEKGMSVEAMCVALSLKGKVAEGKLGEALKTSTVISYIVGALQADPKLPFEMWKLRELVQSDGASWVRHREWILSVWGERRGTTADEH</sequence>
<dbReference type="GO" id="GO:0006139">
    <property type="term" value="P:nucleobase-containing compound metabolic process"/>
    <property type="evidence" value="ECO:0007669"/>
    <property type="project" value="InterPro"/>
</dbReference>
<proteinExistence type="predicted"/>
<feature type="region of interest" description="Disordered" evidence="3">
    <location>
        <begin position="1"/>
        <end position="46"/>
    </location>
</feature>
<dbReference type="InterPro" id="IPR051132">
    <property type="entry name" value="3-5_Exonuclease_domain"/>
</dbReference>
<dbReference type="GO" id="GO:0008408">
    <property type="term" value="F:3'-5' exonuclease activity"/>
    <property type="evidence" value="ECO:0007669"/>
    <property type="project" value="InterPro"/>
</dbReference>
<dbReference type="OrthoDB" id="1920326at2759"/>
<dbReference type="InterPro" id="IPR002562">
    <property type="entry name" value="3'-5'_exonuclease_dom"/>
</dbReference>
<feature type="region of interest" description="Disordered" evidence="3">
    <location>
        <begin position="76"/>
        <end position="129"/>
    </location>
</feature>
<organism evidence="5 6">
    <name type="scientific">Hypsizygus marmoreus</name>
    <name type="common">White beech mushroom</name>
    <name type="synonym">Agaricus marmoreus</name>
    <dbReference type="NCBI Taxonomy" id="39966"/>
    <lineage>
        <taxon>Eukaryota</taxon>
        <taxon>Fungi</taxon>
        <taxon>Dikarya</taxon>
        <taxon>Basidiomycota</taxon>
        <taxon>Agaricomycotina</taxon>
        <taxon>Agaricomycetes</taxon>
        <taxon>Agaricomycetidae</taxon>
        <taxon>Agaricales</taxon>
        <taxon>Tricholomatineae</taxon>
        <taxon>Lyophyllaceae</taxon>
        <taxon>Hypsizygus</taxon>
    </lineage>
</organism>
<comment type="caution">
    <text evidence="5">The sequence shown here is derived from an EMBL/GenBank/DDBJ whole genome shotgun (WGS) entry which is preliminary data.</text>
</comment>
<dbReference type="STRING" id="39966.A0A369KBB6"/>
<keyword evidence="6" id="KW-1185">Reference proteome</keyword>
<dbReference type="InterPro" id="IPR036397">
    <property type="entry name" value="RNaseH_sf"/>
</dbReference>
<keyword evidence="2" id="KW-0378">Hydrolase</keyword>
<name>A0A369KBB6_HYPMA</name>
<dbReference type="InParanoid" id="A0A369KBB6"/>
<dbReference type="SMART" id="SM00474">
    <property type="entry name" value="35EXOc"/>
    <property type="match status" value="1"/>
</dbReference>
<dbReference type="PANTHER" id="PTHR13620">
    <property type="entry name" value="3-5 EXONUCLEASE"/>
    <property type="match status" value="1"/>
</dbReference>
<feature type="domain" description="3'-5' exonuclease" evidence="4">
    <location>
        <begin position="202"/>
        <end position="387"/>
    </location>
</feature>
<dbReference type="GO" id="GO:0003676">
    <property type="term" value="F:nucleic acid binding"/>
    <property type="evidence" value="ECO:0007669"/>
    <property type="project" value="InterPro"/>
</dbReference>
<dbReference type="InterPro" id="IPR012337">
    <property type="entry name" value="RNaseH-like_sf"/>
</dbReference>
<feature type="compositionally biased region" description="Polar residues" evidence="3">
    <location>
        <begin position="112"/>
        <end position="121"/>
    </location>
</feature>
<evidence type="ECO:0000313" key="6">
    <source>
        <dbReference type="Proteomes" id="UP000076154"/>
    </source>
</evidence>
<dbReference type="CDD" id="cd06141">
    <property type="entry name" value="WRN_exo"/>
    <property type="match status" value="1"/>
</dbReference>
<dbReference type="Pfam" id="PF01612">
    <property type="entry name" value="DNA_pol_A_exo1"/>
    <property type="match status" value="1"/>
</dbReference>
<dbReference type="GO" id="GO:0005737">
    <property type="term" value="C:cytoplasm"/>
    <property type="evidence" value="ECO:0007669"/>
    <property type="project" value="TreeGrafter"/>
</dbReference>
<evidence type="ECO:0000256" key="3">
    <source>
        <dbReference type="SAM" id="MobiDB-lite"/>
    </source>
</evidence>
<evidence type="ECO:0000313" key="5">
    <source>
        <dbReference type="EMBL" id="RDB28236.1"/>
    </source>
</evidence>
<dbReference type="Proteomes" id="UP000076154">
    <property type="component" value="Unassembled WGS sequence"/>
</dbReference>